<evidence type="ECO:0000256" key="2">
    <source>
        <dbReference type="ARBA" id="ARBA00012438"/>
    </source>
</evidence>
<dbReference type="AlphaFoldDB" id="A0A2M7GAL5"/>
<gene>
    <name evidence="7" type="ORF">COW36_02335</name>
</gene>
<evidence type="ECO:0000313" key="8">
    <source>
        <dbReference type="Proteomes" id="UP000231019"/>
    </source>
</evidence>
<dbReference type="InterPro" id="IPR003661">
    <property type="entry name" value="HisK_dim/P_dom"/>
</dbReference>
<dbReference type="InterPro" id="IPR004358">
    <property type="entry name" value="Sig_transdc_His_kin-like_C"/>
</dbReference>
<dbReference type="InterPro" id="IPR011006">
    <property type="entry name" value="CheY-like_superfamily"/>
</dbReference>
<dbReference type="EMBL" id="PFFQ01000006">
    <property type="protein sequence ID" value="PIW18967.1"/>
    <property type="molecule type" value="Genomic_DNA"/>
</dbReference>
<feature type="domain" description="Response regulatory" evidence="6">
    <location>
        <begin position="6"/>
        <end position="122"/>
    </location>
</feature>
<dbReference type="InterPro" id="IPR005467">
    <property type="entry name" value="His_kinase_dom"/>
</dbReference>
<dbReference type="CDD" id="cd00075">
    <property type="entry name" value="HATPase"/>
    <property type="match status" value="1"/>
</dbReference>
<evidence type="ECO:0000313" key="7">
    <source>
        <dbReference type="EMBL" id="PIW18967.1"/>
    </source>
</evidence>
<feature type="modified residue" description="4-aspartylphosphate" evidence="4">
    <location>
        <position position="55"/>
    </location>
</feature>
<dbReference type="SUPFAM" id="SSF52172">
    <property type="entry name" value="CheY-like"/>
    <property type="match status" value="1"/>
</dbReference>
<evidence type="ECO:0000256" key="4">
    <source>
        <dbReference type="PROSITE-ProRule" id="PRU00169"/>
    </source>
</evidence>
<dbReference type="EC" id="2.7.13.3" evidence="2"/>
<protein>
    <recommendedName>
        <fullName evidence="2">histidine kinase</fullName>
        <ecNumber evidence="2">2.7.13.3</ecNumber>
    </recommendedName>
</protein>
<dbReference type="GO" id="GO:0000155">
    <property type="term" value="F:phosphorelay sensor kinase activity"/>
    <property type="evidence" value="ECO:0007669"/>
    <property type="project" value="InterPro"/>
</dbReference>
<evidence type="ECO:0000259" key="6">
    <source>
        <dbReference type="PROSITE" id="PS50110"/>
    </source>
</evidence>
<dbReference type="SUPFAM" id="SSF55874">
    <property type="entry name" value="ATPase domain of HSP90 chaperone/DNA topoisomerase II/histidine kinase"/>
    <property type="match status" value="1"/>
</dbReference>
<dbReference type="InterPro" id="IPR001789">
    <property type="entry name" value="Sig_transdc_resp-reg_receiver"/>
</dbReference>
<proteinExistence type="predicted"/>
<comment type="caution">
    <text evidence="7">The sequence shown here is derived from an EMBL/GenBank/DDBJ whole genome shotgun (WGS) entry which is preliminary data.</text>
</comment>
<dbReference type="Pfam" id="PF02518">
    <property type="entry name" value="HATPase_c"/>
    <property type="match status" value="1"/>
</dbReference>
<dbReference type="Proteomes" id="UP000231019">
    <property type="component" value="Unassembled WGS sequence"/>
</dbReference>
<reference evidence="7 8" key="1">
    <citation type="submission" date="2017-09" db="EMBL/GenBank/DDBJ databases">
        <title>Depth-based differentiation of microbial function through sediment-hosted aquifers and enrichment of novel symbionts in the deep terrestrial subsurface.</title>
        <authorList>
            <person name="Probst A.J."/>
            <person name="Ladd B."/>
            <person name="Jarett J.K."/>
            <person name="Geller-Mcgrath D.E."/>
            <person name="Sieber C.M."/>
            <person name="Emerson J.B."/>
            <person name="Anantharaman K."/>
            <person name="Thomas B.C."/>
            <person name="Malmstrom R."/>
            <person name="Stieglmeier M."/>
            <person name="Klingl A."/>
            <person name="Woyke T."/>
            <person name="Ryan C.M."/>
            <person name="Banfield J.F."/>
        </authorList>
    </citation>
    <scope>NUCLEOTIDE SEQUENCE [LARGE SCALE GENOMIC DNA]</scope>
    <source>
        <strain evidence="7">CG17_big_fil_post_rev_8_21_14_2_50_48_46</strain>
    </source>
</reference>
<sequence length="381" mass="43100">MAKTDQILIVDDSRQNIFVLRTALERQGYLISSAESGQEALKILAHEIPDLILLDVMMPEISGFELCRKLKSQAETEKIPVVFLTARTEQEDILEGFKAGGVDYITKPFRVQELLARVNTHLSLRRAQEQISQQALQFEKQALKLEVLNQEKDELLAIVSHDLRSPLNAISGAAHILEENATQIQAEEISQYAQMVDRNAQRMRAIISNLLDIHRLENGKIRAHPHWFSVQELLEQIWSDALPLAKEKNLDLVLKTDPDLPTICTDPLLLREILDNLVSNALKFSPPMKQITLHADYLEPKIRLQVEDQGPGFSKEDQAHMYEKFAHLSARPTSGEHSTGLGLSIALRLSQLLQAQLEYVPQEGPSSTFNLWLPMRYQSPG</sequence>
<dbReference type="Pfam" id="PF00072">
    <property type="entry name" value="Response_reg"/>
    <property type="match status" value="1"/>
</dbReference>
<comment type="catalytic activity">
    <reaction evidence="1">
        <text>ATP + protein L-histidine = ADP + protein N-phospho-L-histidine.</text>
        <dbReference type="EC" id="2.7.13.3"/>
    </reaction>
</comment>
<dbReference type="Gene3D" id="3.30.565.10">
    <property type="entry name" value="Histidine kinase-like ATPase, C-terminal domain"/>
    <property type="match status" value="1"/>
</dbReference>
<dbReference type="InterPro" id="IPR036890">
    <property type="entry name" value="HATPase_C_sf"/>
</dbReference>
<dbReference type="InterPro" id="IPR003594">
    <property type="entry name" value="HATPase_dom"/>
</dbReference>
<dbReference type="CDD" id="cd19920">
    <property type="entry name" value="REC_PA4781-like"/>
    <property type="match status" value="1"/>
</dbReference>
<dbReference type="Gene3D" id="3.40.50.2300">
    <property type="match status" value="1"/>
</dbReference>
<dbReference type="PRINTS" id="PR00344">
    <property type="entry name" value="BCTRLSENSOR"/>
</dbReference>
<evidence type="ECO:0000259" key="5">
    <source>
        <dbReference type="PROSITE" id="PS50109"/>
    </source>
</evidence>
<dbReference type="Gene3D" id="1.10.287.130">
    <property type="match status" value="1"/>
</dbReference>
<dbReference type="CDD" id="cd00082">
    <property type="entry name" value="HisKA"/>
    <property type="match status" value="1"/>
</dbReference>
<dbReference type="SMART" id="SM00388">
    <property type="entry name" value="HisKA"/>
    <property type="match status" value="1"/>
</dbReference>
<feature type="domain" description="Histidine kinase" evidence="5">
    <location>
        <begin position="158"/>
        <end position="377"/>
    </location>
</feature>
<accession>A0A2M7GAL5</accession>
<evidence type="ECO:0000256" key="3">
    <source>
        <dbReference type="ARBA" id="ARBA00022553"/>
    </source>
</evidence>
<dbReference type="PANTHER" id="PTHR43547">
    <property type="entry name" value="TWO-COMPONENT HISTIDINE KINASE"/>
    <property type="match status" value="1"/>
</dbReference>
<dbReference type="Pfam" id="PF00512">
    <property type="entry name" value="HisKA"/>
    <property type="match status" value="1"/>
</dbReference>
<dbReference type="PANTHER" id="PTHR43547:SF2">
    <property type="entry name" value="HYBRID SIGNAL TRANSDUCTION HISTIDINE KINASE C"/>
    <property type="match status" value="1"/>
</dbReference>
<organism evidence="7 8">
    <name type="scientific">bacterium (Candidatus Blackallbacteria) CG17_big_fil_post_rev_8_21_14_2_50_48_46</name>
    <dbReference type="NCBI Taxonomy" id="2014261"/>
    <lineage>
        <taxon>Bacteria</taxon>
        <taxon>Candidatus Blackallbacteria</taxon>
    </lineage>
</organism>
<dbReference type="PROSITE" id="PS50109">
    <property type="entry name" value="HIS_KIN"/>
    <property type="match status" value="1"/>
</dbReference>
<dbReference type="SMART" id="SM00387">
    <property type="entry name" value="HATPase_c"/>
    <property type="match status" value="1"/>
</dbReference>
<name>A0A2M7GAL5_9BACT</name>
<dbReference type="SMART" id="SM00448">
    <property type="entry name" value="REC"/>
    <property type="match status" value="1"/>
</dbReference>
<evidence type="ECO:0000256" key="1">
    <source>
        <dbReference type="ARBA" id="ARBA00000085"/>
    </source>
</evidence>
<dbReference type="PROSITE" id="PS50110">
    <property type="entry name" value="RESPONSE_REGULATORY"/>
    <property type="match status" value="1"/>
</dbReference>
<keyword evidence="3 4" id="KW-0597">Phosphoprotein</keyword>